<dbReference type="AlphaFoldDB" id="A0A8H5P8I7"/>
<dbReference type="PANTHER" id="PTHR37827">
    <property type="entry name" value="TUDOR DOMAIN-CONTAINING PROTEIN"/>
    <property type="match status" value="1"/>
</dbReference>
<evidence type="ECO:0000313" key="2">
    <source>
        <dbReference type="EMBL" id="KAF5592077.1"/>
    </source>
</evidence>
<dbReference type="GeneID" id="59309566"/>
<dbReference type="GO" id="GO:0004519">
    <property type="term" value="F:endonuclease activity"/>
    <property type="evidence" value="ECO:0007669"/>
    <property type="project" value="UniProtKB-KW"/>
</dbReference>
<keyword evidence="2" id="KW-0540">Nuclease</keyword>
<gene>
    <name evidence="2" type="ORF">FSUBG_10286</name>
</gene>
<protein>
    <submittedName>
        <fullName evidence="2">Hnh endonuclease</fullName>
    </submittedName>
</protein>
<accession>A0A8H5P8I7</accession>
<proteinExistence type="predicted"/>
<name>A0A8H5P8I7_GIBSU</name>
<evidence type="ECO:0000256" key="1">
    <source>
        <dbReference type="SAM" id="MobiDB-lite"/>
    </source>
</evidence>
<keyword evidence="2" id="KW-0255">Endonuclease</keyword>
<keyword evidence="2" id="KW-0378">Hydrolase</keyword>
<dbReference type="Proteomes" id="UP000547976">
    <property type="component" value="Unassembled WGS sequence"/>
</dbReference>
<reference evidence="2 3" key="1">
    <citation type="submission" date="2020-05" db="EMBL/GenBank/DDBJ databases">
        <title>Identification and distribution of gene clusters putatively required for synthesis of sphingolipid metabolism inhibitors in phylogenetically diverse species of the filamentous fungus Fusarium.</title>
        <authorList>
            <person name="Kim H.-S."/>
            <person name="Busman M."/>
            <person name="Brown D.W."/>
            <person name="Divon H."/>
            <person name="Uhlig S."/>
            <person name="Proctor R.H."/>
        </authorList>
    </citation>
    <scope>NUCLEOTIDE SEQUENCE [LARGE SCALE GENOMIC DNA]</scope>
    <source>
        <strain evidence="2 3">NRRL 66333</strain>
    </source>
</reference>
<evidence type="ECO:0000313" key="3">
    <source>
        <dbReference type="Proteomes" id="UP000547976"/>
    </source>
</evidence>
<dbReference type="EMBL" id="JAAOAV010000176">
    <property type="protein sequence ID" value="KAF5592077.1"/>
    <property type="molecule type" value="Genomic_DNA"/>
</dbReference>
<comment type="caution">
    <text evidence="2">The sequence shown here is derived from an EMBL/GenBank/DDBJ whole genome shotgun (WGS) entry which is preliminary data.</text>
</comment>
<dbReference type="OrthoDB" id="4850648at2759"/>
<dbReference type="PANTHER" id="PTHR37827:SF1">
    <property type="entry name" value="HNH DOMAIN-CONTAINING PROTEIN"/>
    <property type="match status" value="1"/>
</dbReference>
<sequence length="286" mass="32696">MSTINNNPENYALFRDCLSTTLLQPAPSAPDPPKRRRRGKNTGAPLVASTPAPDPEKDAEELAEFVDYLSTEIFYNLPEELQGLEYRTWREDEALQEQYSLPLAKDSLLLLNLPPSVIETLVTYNLISADPYVESHLPSSPESFLLPILTSYITPLIEPPPATRSIRADACELCARSWVPLSYHHLIPRFVHEKAVKRGWHRKEDLQNVAWLCGACHRFVHHFKTHEELARDYYTVELLLDEDEVQRWAHWLLEHSIQAEPFLACAEKLYPKIMTISKDGSVAVEV</sequence>
<feature type="region of interest" description="Disordered" evidence="1">
    <location>
        <begin position="22"/>
        <end position="58"/>
    </location>
</feature>
<organism evidence="2 3">
    <name type="scientific">Gibberella subglutinans</name>
    <name type="common">Fusarium subglutinans</name>
    <dbReference type="NCBI Taxonomy" id="42677"/>
    <lineage>
        <taxon>Eukaryota</taxon>
        <taxon>Fungi</taxon>
        <taxon>Dikarya</taxon>
        <taxon>Ascomycota</taxon>
        <taxon>Pezizomycotina</taxon>
        <taxon>Sordariomycetes</taxon>
        <taxon>Hypocreomycetidae</taxon>
        <taxon>Hypocreales</taxon>
        <taxon>Nectriaceae</taxon>
        <taxon>Fusarium</taxon>
        <taxon>Fusarium fujikuroi species complex</taxon>
    </lineage>
</organism>
<keyword evidence="3" id="KW-1185">Reference proteome</keyword>
<dbReference type="RefSeq" id="XP_036534247.1">
    <property type="nucleotide sequence ID" value="XM_036674848.1"/>
</dbReference>